<feature type="compositionally biased region" description="Basic and acidic residues" evidence="1">
    <location>
        <begin position="20"/>
        <end position="30"/>
    </location>
</feature>
<dbReference type="KEGG" id="stir:DDW44_30970"/>
<accession>A0A2S1T276</accession>
<reference evidence="2 3" key="1">
    <citation type="submission" date="2018-05" db="EMBL/GenBank/DDBJ databases">
        <title>Complete genome sequence of sponge-derived Streptomyces sp. HNM0039.</title>
        <authorList>
            <person name="Huang X."/>
            <person name="Zhou S."/>
        </authorList>
    </citation>
    <scope>NUCLEOTIDE SEQUENCE [LARGE SCALE GENOMIC DNA]</scope>
    <source>
        <strain evidence="2 3">HNM0039</strain>
    </source>
</reference>
<protein>
    <submittedName>
        <fullName evidence="2">Uncharacterized protein</fullName>
    </submittedName>
</protein>
<dbReference type="RefSeq" id="WP_108908606.1">
    <property type="nucleotide sequence ID" value="NZ_CP029188.1"/>
</dbReference>
<evidence type="ECO:0000313" key="3">
    <source>
        <dbReference type="Proteomes" id="UP000244900"/>
    </source>
</evidence>
<dbReference type="AlphaFoldDB" id="A0A2S1T276"/>
<dbReference type="EMBL" id="CP029188">
    <property type="protein sequence ID" value="AWI32738.1"/>
    <property type="molecule type" value="Genomic_DNA"/>
</dbReference>
<sequence length="154" mass="16459">MSDQPTPPPVESTDDLPPLKPEEMPSELKDARRRMSQRGPVVDMGTGETVAEAGRLAGEKPAGGLVACSECARAVALGWWGSISRHLGAPDAPVCVLCSEGEATLSAEEWFSLTAQLVVQRTRDGQRRTWRDDALVGIGAVNPESLRRPPGDES</sequence>
<evidence type="ECO:0000313" key="2">
    <source>
        <dbReference type="EMBL" id="AWI32738.1"/>
    </source>
</evidence>
<keyword evidence="3" id="KW-1185">Reference proteome</keyword>
<evidence type="ECO:0000256" key="1">
    <source>
        <dbReference type="SAM" id="MobiDB-lite"/>
    </source>
</evidence>
<feature type="region of interest" description="Disordered" evidence="1">
    <location>
        <begin position="1"/>
        <end position="47"/>
    </location>
</feature>
<proteinExistence type="predicted"/>
<name>A0A2S1T276_9ACTN</name>
<organism evidence="2 3">
    <name type="scientific">Streptomyces tirandamycinicus</name>
    <dbReference type="NCBI Taxonomy" id="2174846"/>
    <lineage>
        <taxon>Bacteria</taxon>
        <taxon>Bacillati</taxon>
        <taxon>Actinomycetota</taxon>
        <taxon>Actinomycetes</taxon>
        <taxon>Kitasatosporales</taxon>
        <taxon>Streptomycetaceae</taxon>
        <taxon>Streptomyces</taxon>
    </lineage>
</organism>
<gene>
    <name evidence="2" type="ORF">DDW44_30970</name>
</gene>
<dbReference type="Proteomes" id="UP000244900">
    <property type="component" value="Chromosome"/>
</dbReference>
<feature type="compositionally biased region" description="Pro residues" evidence="1">
    <location>
        <begin position="1"/>
        <end position="10"/>
    </location>
</feature>